<dbReference type="RefSeq" id="WP_344606496.1">
    <property type="nucleotide sequence ID" value="NZ_BAAATK010000033.1"/>
</dbReference>
<evidence type="ECO:0000256" key="2">
    <source>
        <dbReference type="ARBA" id="ARBA00023002"/>
    </source>
</evidence>
<keyword evidence="2" id="KW-0560">Oxidoreductase</keyword>
<dbReference type="Proteomes" id="UP001500460">
    <property type="component" value="Unassembled WGS sequence"/>
</dbReference>
<reference evidence="6" key="1">
    <citation type="journal article" date="2019" name="Int. J. Syst. Evol. Microbiol.">
        <title>The Global Catalogue of Microorganisms (GCM) 10K type strain sequencing project: providing services to taxonomists for standard genome sequencing and annotation.</title>
        <authorList>
            <consortium name="The Broad Institute Genomics Platform"/>
            <consortium name="The Broad Institute Genome Sequencing Center for Infectious Disease"/>
            <person name="Wu L."/>
            <person name="Ma J."/>
        </authorList>
    </citation>
    <scope>NUCLEOTIDE SEQUENCE [LARGE SCALE GENOMIC DNA]</scope>
    <source>
        <strain evidence="6">JCM 6922</strain>
    </source>
</reference>
<feature type="domain" description="Gfo/Idh/MocA-like oxidoreductase N-terminal" evidence="3">
    <location>
        <begin position="5"/>
        <end position="123"/>
    </location>
</feature>
<dbReference type="Pfam" id="PF01408">
    <property type="entry name" value="GFO_IDH_MocA"/>
    <property type="match status" value="1"/>
</dbReference>
<comment type="caution">
    <text evidence="5">The sequence shown here is derived from an EMBL/GenBank/DDBJ whole genome shotgun (WGS) entry which is preliminary data.</text>
</comment>
<evidence type="ECO:0000256" key="1">
    <source>
        <dbReference type="ARBA" id="ARBA00010928"/>
    </source>
</evidence>
<dbReference type="InterPro" id="IPR000683">
    <property type="entry name" value="Gfo/Idh/MocA-like_OxRdtase_N"/>
</dbReference>
<dbReference type="SUPFAM" id="SSF55347">
    <property type="entry name" value="Glyceraldehyde-3-phosphate dehydrogenase-like, C-terminal domain"/>
    <property type="match status" value="1"/>
</dbReference>
<accession>A0ABP5X8M0</accession>
<evidence type="ECO:0000313" key="6">
    <source>
        <dbReference type="Proteomes" id="UP001500460"/>
    </source>
</evidence>
<dbReference type="PANTHER" id="PTHR22604:SF105">
    <property type="entry name" value="TRANS-1,2-DIHYDROBENZENE-1,2-DIOL DEHYDROGENASE"/>
    <property type="match status" value="1"/>
</dbReference>
<evidence type="ECO:0000259" key="4">
    <source>
        <dbReference type="Pfam" id="PF22725"/>
    </source>
</evidence>
<organism evidence="5 6">
    <name type="scientific">Streptomyces glaucus</name>
    <dbReference type="NCBI Taxonomy" id="284029"/>
    <lineage>
        <taxon>Bacteria</taxon>
        <taxon>Bacillati</taxon>
        <taxon>Actinomycetota</taxon>
        <taxon>Actinomycetes</taxon>
        <taxon>Kitasatosporales</taxon>
        <taxon>Streptomycetaceae</taxon>
        <taxon>Streptomyces</taxon>
    </lineage>
</organism>
<dbReference type="InterPro" id="IPR036291">
    <property type="entry name" value="NAD(P)-bd_dom_sf"/>
</dbReference>
<comment type="similarity">
    <text evidence="1">Belongs to the Gfo/Idh/MocA family.</text>
</comment>
<proteinExistence type="inferred from homology"/>
<dbReference type="Gene3D" id="3.30.360.10">
    <property type="entry name" value="Dihydrodipicolinate Reductase, domain 2"/>
    <property type="match status" value="1"/>
</dbReference>
<sequence length="318" mass="33843">MSAPVRIGVLGCADIAVRRMLPAFTASPDLEVAAVASRDRARAEEVAGRFGCRPVQGYAELLGSDDVQAVYVPLPAALHAPWVEAALHAGKHVLAEKPLTTDPESTERLLDLAAKQGVALMENVMFVHHPRHEAVRRLLAEGRIGELRSFHAAFTIPPLPDDDIRYDPELGGGALADVGLYPLRAALHFLGPALDVVGARLTRGAGRLVETSGAALLATPDGVTAHLTFGMEHAYLSRYELWGSEGRITVDRAFTPPAGLVPVIGLQGRGTEEIRLDPADQVAATVTAFAAAVRAGSAPRAHTLRQAVLLDDVRRRSV</sequence>
<evidence type="ECO:0000313" key="5">
    <source>
        <dbReference type="EMBL" id="GAA2448679.1"/>
    </source>
</evidence>
<dbReference type="InterPro" id="IPR055170">
    <property type="entry name" value="GFO_IDH_MocA-like_dom"/>
</dbReference>
<dbReference type="EMBL" id="BAAATK010000033">
    <property type="protein sequence ID" value="GAA2448679.1"/>
    <property type="molecule type" value="Genomic_DNA"/>
</dbReference>
<evidence type="ECO:0000259" key="3">
    <source>
        <dbReference type="Pfam" id="PF01408"/>
    </source>
</evidence>
<dbReference type="Gene3D" id="3.40.50.720">
    <property type="entry name" value="NAD(P)-binding Rossmann-like Domain"/>
    <property type="match status" value="1"/>
</dbReference>
<name>A0ABP5X8M0_9ACTN</name>
<dbReference type="InterPro" id="IPR050984">
    <property type="entry name" value="Gfo/Idh/MocA_domain"/>
</dbReference>
<dbReference type="SUPFAM" id="SSF51735">
    <property type="entry name" value="NAD(P)-binding Rossmann-fold domains"/>
    <property type="match status" value="1"/>
</dbReference>
<keyword evidence="6" id="KW-1185">Reference proteome</keyword>
<feature type="domain" description="GFO/IDH/MocA-like oxidoreductase" evidence="4">
    <location>
        <begin position="133"/>
        <end position="248"/>
    </location>
</feature>
<dbReference type="PANTHER" id="PTHR22604">
    <property type="entry name" value="OXIDOREDUCTASES"/>
    <property type="match status" value="1"/>
</dbReference>
<dbReference type="Pfam" id="PF22725">
    <property type="entry name" value="GFO_IDH_MocA_C3"/>
    <property type="match status" value="1"/>
</dbReference>
<protein>
    <submittedName>
        <fullName evidence="5">Gfo/Idh/MocA family oxidoreductase</fullName>
    </submittedName>
</protein>
<gene>
    <name evidence="5" type="ORF">GCM10010421_46010</name>
</gene>